<dbReference type="Proteomes" id="UP001603013">
    <property type="component" value="Unassembled WGS sequence"/>
</dbReference>
<organism evidence="2 3">
    <name type="scientific">Streptomyces lateritius</name>
    <dbReference type="NCBI Taxonomy" id="67313"/>
    <lineage>
        <taxon>Bacteria</taxon>
        <taxon>Bacillati</taxon>
        <taxon>Actinomycetota</taxon>
        <taxon>Actinomycetes</taxon>
        <taxon>Kitasatosporales</taxon>
        <taxon>Streptomycetaceae</taxon>
        <taxon>Streptomyces</taxon>
    </lineage>
</organism>
<protein>
    <submittedName>
        <fullName evidence="2">RES family NAD+ phosphorylase</fullName>
    </submittedName>
</protein>
<evidence type="ECO:0000313" key="3">
    <source>
        <dbReference type="Proteomes" id="UP001603013"/>
    </source>
</evidence>
<proteinExistence type="predicted"/>
<evidence type="ECO:0000313" key="2">
    <source>
        <dbReference type="EMBL" id="MFF8280016.1"/>
    </source>
</evidence>
<name>A0ABW6YKR8_9ACTN</name>
<comment type="caution">
    <text evidence="2">The sequence shown here is derived from an EMBL/GenBank/DDBJ whole genome shotgun (WGS) entry which is preliminary data.</text>
</comment>
<reference evidence="2 3" key="1">
    <citation type="submission" date="2024-10" db="EMBL/GenBank/DDBJ databases">
        <title>The Natural Products Discovery Center: Release of the First 8490 Sequenced Strains for Exploring Actinobacteria Biosynthetic Diversity.</title>
        <authorList>
            <person name="Kalkreuter E."/>
            <person name="Kautsar S.A."/>
            <person name="Yang D."/>
            <person name="Bader C.D."/>
            <person name="Teijaro C.N."/>
            <person name="Fluegel L."/>
            <person name="Davis C.M."/>
            <person name="Simpson J.R."/>
            <person name="Lauterbach L."/>
            <person name="Steele A.D."/>
            <person name="Gui C."/>
            <person name="Meng S."/>
            <person name="Li G."/>
            <person name="Viehrig K."/>
            <person name="Ye F."/>
            <person name="Su P."/>
            <person name="Kiefer A.F."/>
            <person name="Nichols A."/>
            <person name="Cepeda A.J."/>
            <person name="Yan W."/>
            <person name="Fan B."/>
            <person name="Jiang Y."/>
            <person name="Adhikari A."/>
            <person name="Zheng C.-J."/>
            <person name="Schuster L."/>
            <person name="Cowan T.M."/>
            <person name="Smanski M.J."/>
            <person name="Chevrette M.G."/>
            <person name="De Carvalho L.P.S."/>
            <person name="Shen B."/>
        </authorList>
    </citation>
    <scope>NUCLEOTIDE SEQUENCE [LARGE SCALE GENOMIC DNA]</scope>
    <source>
        <strain evidence="2 3">NPDC015755</strain>
    </source>
</reference>
<evidence type="ECO:0000259" key="1">
    <source>
        <dbReference type="Pfam" id="PF08808"/>
    </source>
</evidence>
<dbReference type="EMBL" id="JBIBSM010000018">
    <property type="protein sequence ID" value="MFF8280016.1"/>
    <property type="molecule type" value="Genomic_DNA"/>
</dbReference>
<dbReference type="InterPro" id="IPR014914">
    <property type="entry name" value="RES_dom"/>
</dbReference>
<dbReference type="RefSeq" id="WP_391936924.1">
    <property type="nucleotide sequence ID" value="NZ_JBIBSM010000018.1"/>
</dbReference>
<accession>A0ABW6YKR8</accession>
<feature type="domain" description="RES" evidence="1">
    <location>
        <begin position="38"/>
        <end position="161"/>
    </location>
</feature>
<gene>
    <name evidence="2" type="ORF">ACF05T_28630</name>
</gene>
<dbReference type="Pfam" id="PF08808">
    <property type="entry name" value="RES"/>
    <property type="match status" value="1"/>
</dbReference>
<keyword evidence="3" id="KW-1185">Reference proteome</keyword>
<sequence>MNTAEPVEYTLEPETHLFRIYLREFDGHPGSAVWFCDGVKYDCRFDLRGEPGTIYTSSSPEGAFIEVFYRTAGVGVLQSEVDKRLIADMTVTQPRQVIPLNVNANLQGVLGIDHDLLHEVDEKYPLSRAFAQRVWHGGWKGVRWNGLRDATGTRVNFAVFSAFSGDQEGKELDVRQSGSISPSLVARVAAEFRKGELGPPGLYPLKGPSDEIFGS</sequence>